<evidence type="ECO:0000256" key="1">
    <source>
        <dbReference type="ARBA" id="ARBA00023125"/>
    </source>
</evidence>
<evidence type="ECO:0000313" key="3">
    <source>
        <dbReference type="EMBL" id="MBO7744373.1"/>
    </source>
</evidence>
<dbReference type="InterPro" id="IPR000835">
    <property type="entry name" value="HTH_MarR-typ"/>
</dbReference>
<reference evidence="3 4" key="1">
    <citation type="submission" date="2021-03" db="EMBL/GenBank/DDBJ databases">
        <title>Paenibacillus artemisicola MWE-103 whole genome sequence.</title>
        <authorList>
            <person name="Ham Y.J."/>
        </authorList>
    </citation>
    <scope>NUCLEOTIDE SEQUENCE [LARGE SCALE GENOMIC DNA]</scope>
    <source>
        <strain evidence="3 4">MWE-103</strain>
    </source>
</reference>
<keyword evidence="4" id="KW-1185">Reference proteome</keyword>
<gene>
    <name evidence="3" type="ORF">I8J29_09220</name>
</gene>
<feature type="domain" description="HTH marR-type" evidence="2">
    <location>
        <begin position="7"/>
        <end position="134"/>
    </location>
</feature>
<dbReference type="SMART" id="SM00347">
    <property type="entry name" value="HTH_MARR"/>
    <property type="match status" value="1"/>
</dbReference>
<dbReference type="Pfam" id="PF12802">
    <property type="entry name" value="MarR_2"/>
    <property type="match status" value="1"/>
</dbReference>
<dbReference type="Proteomes" id="UP000670947">
    <property type="component" value="Unassembled WGS sequence"/>
</dbReference>
<sequence>MPKQALPKSVYEQLAEFRYTLRKFIRFSESAAREMGLTPQQHQLLLAIQGYPGRDYATISELAERLQVTHHACVGLATRCEQSELVARRPNPDDARSVHLALTPKGLELLELLSAVHLRQIQDLQLIMPSPPNP</sequence>
<comment type="caution">
    <text evidence="3">The sequence shown here is derived from an EMBL/GenBank/DDBJ whole genome shotgun (WGS) entry which is preliminary data.</text>
</comment>
<dbReference type="Gene3D" id="1.10.10.10">
    <property type="entry name" value="Winged helix-like DNA-binding domain superfamily/Winged helix DNA-binding domain"/>
    <property type="match status" value="1"/>
</dbReference>
<proteinExistence type="predicted"/>
<protein>
    <submittedName>
        <fullName evidence="3">MarR family transcriptional regulator</fullName>
    </submittedName>
</protein>
<evidence type="ECO:0000313" key="4">
    <source>
        <dbReference type="Proteomes" id="UP000670947"/>
    </source>
</evidence>
<dbReference type="EMBL" id="JAGGDJ010000004">
    <property type="protein sequence ID" value="MBO7744373.1"/>
    <property type="molecule type" value="Genomic_DNA"/>
</dbReference>
<dbReference type="RefSeq" id="WP_208847322.1">
    <property type="nucleotide sequence ID" value="NZ_JAGGDJ010000004.1"/>
</dbReference>
<dbReference type="PANTHER" id="PTHR33164">
    <property type="entry name" value="TRANSCRIPTIONAL REGULATOR, MARR FAMILY"/>
    <property type="match status" value="1"/>
</dbReference>
<organism evidence="3 4">
    <name type="scientific">Paenibacillus artemisiicola</name>
    <dbReference type="NCBI Taxonomy" id="1172618"/>
    <lineage>
        <taxon>Bacteria</taxon>
        <taxon>Bacillati</taxon>
        <taxon>Bacillota</taxon>
        <taxon>Bacilli</taxon>
        <taxon>Bacillales</taxon>
        <taxon>Paenibacillaceae</taxon>
        <taxon>Paenibacillus</taxon>
    </lineage>
</organism>
<dbReference type="InterPro" id="IPR036390">
    <property type="entry name" value="WH_DNA-bd_sf"/>
</dbReference>
<accession>A0ABS3W7W8</accession>
<dbReference type="SUPFAM" id="SSF46785">
    <property type="entry name" value="Winged helix' DNA-binding domain"/>
    <property type="match status" value="1"/>
</dbReference>
<evidence type="ECO:0000259" key="2">
    <source>
        <dbReference type="PROSITE" id="PS50995"/>
    </source>
</evidence>
<dbReference type="PROSITE" id="PS50995">
    <property type="entry name" value="HTH_MARR_2"/>
    <property type="match status" value="1"/>
</dbReference>
<dbReference type="InterPro" id="IPR039422">
    <property type="entry name" value="MarR/SlyA-like"/>
</dbReference>
<name>A0ABS3W7W8_9BACL</name>
<keyword evidence="1" id="KW-0238">DNA-binding</keyword>
<dbReference type="InterPro" id="IPR036388">
    <property type="entry name" value="WH-like_DNA-bd_sf"/>
</dbReference>
<dbReference type="PANTHER" id="PTHR33164:SF43">
    <property type="entry name" value="HTH-TYPE TRANSCRIPTIONAL REPRESSOR YETL"/>
    <property type="match status" value="1"/>
</dbReference>